<feature type="transmembrane region" description="Helical" evidence="11">
    <location>
        <begin position="314"/>
        <end position="341"/>
    </location>
</feature>
<comment type="catalytic activity">
    <reaction evidence="11">
        <text>[GlcNAc-(1-&gt;4)-Mur2Ac(oyl-L-Ala-gamma-D-Glu-L-Lys-D-Ala-D-Ala)](n)-di-trans,octa-cis-undecaprenyl diphosphate + beta-D-GlcNAc-(1-&gt;4)-Mur2Ac(oyl-L-Ala-gamma-D-Glu-L-Lys-D-Ala-D-Ala)-di-trans,octa-cis-undecaprenyl diphosphate = [GlcNAc-(1-&gt;4)-Mur2Ac(oyl-L-Ala-gamma-D-Glu-L-Lys-D-Ala-D-Ala)](n+1)-di-trans,octa-cis-undecaprenyl diphosphate + di-trans,octa-cis-undecaprenyl diphosphate + H(+)</text>
        <dbReference type="Rhea" id="RHEA:23708"/>
        <dbReference type="Rhea" id="RHEA-COMP:9602"/>
        <dbReference type="Rhea" id="RHEA-COMP:9603"/>
        <dbReference type="ChEBI" id="CHEBI:15378"/>
        <dbReference type="ChEBI" id="CHEBI:58405"/>
        <dbReference type="ChEBI" id="CHEBI:60033"/>
        <dbReference type="ChEBI" id="CHEBI:78435"/>
        <dbReference type="EC" id="2.4.99.28"/>
    </reaction>
</comment>
<keyword evidence="11" id="KW-0997">Cell inner membrane</keyword>
<dbReference type="GO" id="GO:0008360">
    <property type="term" value="P:regulation of cell shape"/>
    <property type="evidence" value="ECO:0007669"/>
    <property type="project" value="UniProtKB-KW"/>
</dbReference>
<comment type="function">
    <text evidence="11">Peptidoglycan polymerase that is essential for cell wall elongation.</text>
</comment>
<dbReference type="UniPathway" id="UPA00219"/>
<evidence type="ECO:0000256" key="11">
    <source>
        <dbReference type="HAMAP-Rule" id="MF_02079"/>
    </source>
</evidence>
<dbReference type="Proteomes" id="UP000197153">
    <property type="component" value="Chromosome 1"/>
</dbReference>
<feature type="transmembrane region" description="Helical" evidence="11">
    <location>
        <begin position="173"/>
        <end position="188"/>
    </location>
</feature>
<keyword evidence="8 11" id="KW-1133">Transmembrane helix</keyword>
<comment type="similarity">
    <text evidence="11">Belongs to the SEDS family. MrdB/RodA subfamily.</text>
</comment>
<dbReference type="GO" id="GO:0015648">
    <property type="term" value="F:lipid-linked peptidoglycan transporter activity"/>
    <property type="evidence" value="ECO:0007669"/>
    <property type="project" value="TreeGrafter"/>
</dbReference>
<evidence type="ECO:0000256" key="6">
    <source>
        <dbReference type="ARBA" id="ARBA00022960"/>
    </source>
</evidence>
<evidence type="ECO:0000256" key="5">
    <source>
        <dbReference type="ARBA" id="ARBA00022692"/>
    </source>
</evidence>
<evidence type="ECO:0000313" key="12">
    <source>
        <dbReference type="EMBL" id="ASG19986.1"/>
    </source>
</evidence>
<keyword evidence="4 11" id="KW-0808">Transferase</keyword>
<feature type="transmembrane region" description="Helical" evidence="11">
    <location>
        <begin position="194"/>
        <end position="212"/>
    </location>
</feature>
<dbReference type="KEGG" id="nao:Y958_03445"/>
<keyword evidence="13" id="KW-1185">Reference proteome</keyword>
<dbReference type="HAMAP" id="MF_02079">
    <property type="entry name" value="PGT_RodA"/>
    <property type="match status" value="1"/>
</dbReference>
<feature type="transmembrane region" description="Helical" evidence="11">
    <location>
        <begin position="23"/>
        <end position="46"/>
    </location>
</feature>
<evidence type="ECO:0000256" key="8">
    <source>
        <dbReference type="ARBA" id="ARBA00022989"/>
    </source>
</evidence>
<keyword evidence="10 11" id="KW-0961">Cell wall biogenesis/degradation</keyword>
<dbReference type="PROSITE" id="PS00428">
    <property type="entry name" value="FTSW_RODA_SPOVE"/>
    <property type="match status" value="1"/>
</dbReference>
<evidence type="ECO:0000256" key="10">
    <source>
        <dbReference type="ARBA" id="ARBA00023316"/>
    </source>
</evidence>
<keyword evidence="3 11" id="KW-0328">Glycosyltransferase</keyword>
<evidence type="ECO:0000256" key="3">
    <source>
        <dbReference type="ARBA" id="ARBA00022676"/>
    </source>
</evidence>
<dbReference type="AlphaFoldDB" id="A0A248JN86"/>
<evidence type="ECO:0000313" key="13">
    <source>
        <dbReference type="Proteomes" id="UP000197153"/>
    </source>
</evidence>
<accession>A0A248JN86</accession>
<dbReference type="GO" id="GO:0051301">
    <property type="term" value="P:cell division"/>
    <property type="evidence" value="ECO:0007669"/>
    <property type="project" value="InterPro"/>
</dbReference>
<feature type="transmembrane region" description="Helical" evidence="11">
    <location>
        <begin position="282"/>
        <end position="302"/>
    </location>
</feature>
<keyword evidence="2 11" id="KW-1003">Cell membrane</keyword>
<dbReference type="EC" id="2.4.99.28" evidence="11"/>
<dbReference type="GO" id="GO:0071555">
    <property type="term" value="P:cell wall organization"/>
    <property type="evidence" value="ECO:0007669"/>
    <property type="project" value="UniProtKB-KW"/>
</dbReference>
<keyword evidence="7 11" id="KW-0573">Peptidoglycan synthesis</keyword>
<reference evidence="12 13" key="1">
    <citation type="submission" date="2017-06" db="EMBL/GenBank/DDBJ databases">
        <title>Complete genome sequence of Nitrospirillum amazonense strain CBAmC, an endophytic nitrogen-fixing and plant growth-promoting bacterium, isolated from sugarcane.</title>
        <authorList>
            <person name="Schwab S."/>
            <person name="dos Santos Teixeira K.R."/>
            <person name="Simoes Araujo J.L."/>
            <person name="Soares Vidal M."/>
            <person name="Borges de Freitas H.R."/>
            <person name="Rivello Crivelaro A.L."/>
            <person name="Bueno de Camargo Nunes A."/>
            <person name="dos Santos C.M."/>
            <person name="Palmeira da Silva Rosa D."/>
            <person name="da Silva Padilha D."/>
            <person name="da Silva E."/>
            <person name="Araujo Terra L."/>
            <person name="Soares Mendes V."/>
            <person name="Farinelli L."/>
            <person name="Magalhaes Cruz L."/>
            <person name="Baldani J.I."/>
        </authorList>
    </citation>
    <scope>NUCLEOTIDE SEQUENCE [LARGE SCALE GENOMIC DNA]</scope>
    <source>
        <strain evidence="12 13">CBAmC</strain>
    </source>
</reference>
<evidence type="ECO:0000256" key="2">
    <source>
        <dbReference type="ARBA" id="ARBA00022475"/>
    </source>
</evidence>
<evidence type="ECO:0000256" key="1">
    <source>
        <dbReference type="ARBA" id="ARBA00004141"/>
    </source>
</evidence>
<evidence type="ECO:0000256" key="9">
    <source>
        <dbReference type="ARBA" id="ARBA00023136"/>
    </source>
</evidence>
<feature type="transmembrane region" description="Helical" evidence="11">
    <location>
        <begin position="147"/>
        <end position="166"/>
    </location>
</feature>
<evidence type="ECO:0000256" key="4">
    <source>
        <dbReference type="ARBA" id="ARBA00022679"/>
    </source>
</evidence>
<comment type="pathway">
    <text evidence="11">Cell wall biogenesis; peptidoglycan biosynthesis.</text>
</comment>
<gene>
    <name evidence="11" type="primary">mrdB</name>
    <name evidence="11" type="synonym">rodA</name>
    <name evidence="12" type="ORF">Y958_03445</name>
</gene>
<comment type="subcellular location">
    <subcellularLocation>
        <location evidence="11">Cell inner membrane</location>
        <topology evidence="11">Multi-pass membrane protein</topology>
    </subcellularLocation>
    <subcellularLocation>
        <location evidence="1">Membrane</location>
        <topology evidence="1">Multi-pass membrane protein</topology>
    </subcellularLocation>
</comment>
<dbReference type="InterPro" id="IPR018365">
    <property type="entry name" value="Cell_cycle_FtsW-rel_CS"/>
</dbReference>
<dbReference type="GO" id="GO:0032153">
    <property type="term" value="C:cell division site"/>
    <property type="evidence" value="ECO:0007669"/>
    <property type="project" value="TreeGrafter"/>
</dbReference>
<evidence type="ECO:0000256" key="7">
    <source>
        <dbReference type="ARBA" id="ARBA00022984"/>
    </source>
</evidence>
<protein>
    <recommendedName>
        <fullName evidence="11">Peptidoglycan glycosyltransferase MrdB</fullName>
        <shortName evidence="11">PGT</shortName>
        <ecNumber evidence="11">2.4.99.28</ecNumber>
    </recommendedName>
    <alternativeName>
        <fullName evidence="11">Cell elongation protein RodA</fullName>
    </alternativeName>
    <alternativeName>
        <fullName evidence="11">Cell wall polymerase</fullName>
    </alternativeName>
    <alternativeName>
        <fullName evidence="11">Peptidoglycan polymerase</fullName>
        <shortName evidence="11">PG polymerase</shortName>
    </alternativeName>
</protein>
<keyword evidence="6 11" id="KW-0133">Cell shape</keyword>
<dbReference type="GO" id="GO:0009252">
    <property type="term" value="P:peptidoglycan biosynthetic process"/>
    <property type="evidence" value="ECO:0007669"/>
    <property type="project" value="UniProtKB-UniRule"/>
</dbReference>
<feature type="transmembrane region" description="Helical" evidence="11">
    <location>
        <begin position="84"/>
        <end position="103"/>
    </location>
</feature>
<dbReference type="RefSeq" id="WP_004274242.1">
    <property type="nucleotide sequence ID" value="NZ_CP022110.1"/>
</dbReference>
<feature type="transmembrane region" description="Helical" evidence="11">
    <location>
        <begin position="58"/>
        <end position="78"/>
    </location>
</feature>
<dbReference type="PANTHER" id="PTHR30474">
    <property type="entry name" value="CELL CYCLE PROTEIN"/>
    <property type="match status" value="1"/>
</dbReference>
<feature type="transmembrane region" description="Helical" evidence="11">
    <location>
        <begin position="347"/>
        <end position="371"/>
    </location>
</feature>
<keyword evidence="9 11" id="KW-0472">Membrane</keyword>
<keyword evidence="5 11" id="KW-0812">Transmembrane</keyword>
<organism evidence="12 13">
    <name type="scientific">Nitrospirillum viridazoti CBAmc</name>
    <dbReference type="NCBI Taxonomy" id="1441467"/>
    <lineage>
        <taxon>Bacteria</taxon>
        <taxon>Pseudomonadati</taxon>
        <taxon>Pseudomonadota</taxon>
        <taxon>Alphaproteobacteria</taxon>
        <taxon>Rhodospirillales</taxon>
        <taxon>Azospirillaceae</taxon>
        <taxon>Nitrospirillum</taxon>
        <taxon>Nitrospirillum viridazoti</taxon>
    </lineage>
</organism>
<dbReference type="NCBIfam" id="TIGR02210">
    <property type="entry name" value="rodA_shape"/>
    <property type="match status" value="1"/>
</dbReference>
<name>A0A248JN86_9PROT</name>
<dbReference type="GO" id="GO:0005886">
    <property type="term" value="C:plasma membrane"/>
    <property type="evidence" value="ECO:0007669"/>
    <property type="project" value="UniProtKB-SubCell"/>
</dbReference>
<proteinExistence type="inferred from homology"/>
<sequence>MINLDMGLDPQSNMSLGEKLGQISWSLVLLITAVACIGFAMLYSAANGNFDPWATRQIMRFAVGLVLMLVVALIDIRLWLKFSYFLYGIAFFLLIVVEIMGHVGMGAQRWIDLGFMQLQPSELMKVTLVMALARYFHGASLEDTGRITFLIPALVMIVAPVCLVLLQPNLGTSLMLLMVSGAIFWLVGVRLWKFALVIGSVLAAIPVIWHFMHDYQKNRVNTFLNPENDPLGHGYHIMQSKIALGSGGMFGKGFLMGSQSHLNFLPEKQTDFIFTMLAEEMGMVGALVFLAMYALLLVYGYVIAMRCRHQYGRLVAMGLTVNLFLYMFINIAMVMGLIPVVGVPLPLISYGGSSALTVMIGFGLLLCVHVHRDVRMSRRGMSDF</sequence>
<dbReference type="PANTHER" id="PTHR30474:SF1">
    <property type="entry name" value="PEPTIDOGLYCAN GLYCOSYLTRANSFERASE MRDB"/>
    <property type="match status" value="1"/>
</dbReference>
<dbReference type="InterPro" id="IPR001182">
    <property type="entry name" value="FtsW/RodA"/>
</dbReference>
<dbReference type="InterPro" id="IPR011923">
    <property type="entry name" value="RodA/MrdB"/>
</dbReference>
<dbReference type="EMBL" id="CP022110">
    <property type="protein sequence ID" value="ASG19986.1"/>
    <property type="molecule type" value="Genomic_DNA"/>
</dbReference>
<dbReference type="GO" id="GO:0008955">
    <property type="term" value="F:peptidoglycan glycosyltransferase activity"/>
    <property type="evidence" value="ECO:0007669"/>
    <property type="project" value="UniProtKB-UniRule"/>
</dbReference>
<dbReference type="Pfam" id="PF01098">
    <property type="entry name" value="FTSW_RODA_SPOVE"/>
    <property type="match status" value="1"/>
</dbReference>